<dbReference type="GO" id="GO:0009229">
    <property type="term" value="P:thiamine diphosphate biosynthetic process"/>
    <property type="evidence" value="ECO:0007669"/>
    <property type="project" value="UniProtKB-UniRule"/>
</dbReference>
<dbReference type="NCBIfam" id="TIGR00342">
    <property type="entry name" value="tRNA uracil 4-sulfurtransferase ThiI"/>
    <property type="match status" value="1"/>
</dbReference>
<dbReference type="GO" id="GO:0005524">
    <property type="term" value="F:ATP binding"/>
    <property type="evidence" value="ECO:0007669"/>
    <property type="project" value="UniProtKB-UniRule"/>
</dbReference>
<comment type="catalytic activity">
    <reaction evidence="10 19">
        <text>[ThiI sulfur-carrier protein]-S-sulfanyl-L-cysteine + a uridine in tRNA + 2 reduced [2Fe-2S]-[ferredoxin] + ATP + H(+) = [ThiI sulfur-carrier protein]-L-cysteine + a 4-thiouridine in tRNA + 2 oxidized [2Fe-2S]-[ferredoxin] + AMP + diphosphate</text>
        <dbReference type="Rhea" id="RHEA:24176"/>
        <dbReference type="Rhea" id="RHEA-COMP:10000"/>
        <dbReference type="Rhea" id="RHEA-COMP:10001"/>
        <dbReference type="Rhea" id="RHEA-COMP:13337"/>
        <dbReference type="Rhea" id="RHEA-COMP:13338"/>
        <dbReference type="Rhea" id="RHEA-COMP:13339"/>
        <dbReference type="Rhea" id="RHEA-COMP:13340"/>
        <dbReference type="ChEBI" id="CHEBI:15378"/>
        <dbReference type="ChEBI" id="CHEBI:29950"/>
        <dbReference type="ChEBI" id="CHEBI:30616"/>
        <dbReference type="ChEBI" id="CHEBI:33019"/>
        <dbReference type="ChEBI" id="CHEBI:33737"/>
        <dbReference type="ChEBI" id="CHEBI:33738"/>
        <dbReference type="ChEBI" id="CHEBI:61963"/>
        <dbReference type="ChEBI" id="CHEBI:65315"/>
        <dbReference type="ChEBI" id="CHEBI:136798"/>
        <dbReference type="ChEBI" id="CHEBI:456215"/>
        <dbReference type="EC" id="2.8.1.4"/>
    </reaction>
</comment>
<dbReference type="Proteomes" id="UP000184184">
    <property type="component" value="Unassembled WGS sequence"/>
</dbReference>
<dbReference type="Gene3D" id="3.40.50.620">
    <property type="entry name" value="HUPs"/>
    <property type="match status" value="1"/>
</dbReference>
<dbReference type="Pfam" id="PF22025">
    <property type="entry name" value="ThiI_fer"/>
    <property type="match status" value="1"/>
</dbReference>
<keyword evidence="9 19" id="KW-0784">Thiamine biosynthesis</keyword>
<feature type="coiled-coil region" evidence="20">
    <location>
        <begin position="367"/>
        <end position="394"/>
    </location>
</feature>
<dbReference type="GO" id="GO:0005829">
    <property type="term" value="C:cytosol"/>
    <property type="evidence" value="ECO:0007669"/>
    <property type="project" value="TreeGrafter"/>
</dbReference>
<name>A0A1M7NN82_9BACI</name>
<dbReference type="GO" id="GO:0004810">
    <property type="term" value="F:CCA tRNA nucleotidyltransferase activity"/>
    <property type="evidence" value="ECO:0007669"/>
    <property type="project" value="InterPro"/>
</dbReference>
<evidence type="ECO:0000256" key="10">
    <source>
        <dbReference type="ARBA" id="ARBA00050570"/>
    </source>
</evidence>
<dbReference type="EC" id="2.8.1.4" evidence="14 19"/>
<dbReference type="AlphaFoldDB" id="A0A1M7NN82"/>
<evidence type="ECO:0000313" key="22">
    <source>
        <dbReference type="EMBL" id="SHN05450.1"/>
    </source>
</evidence>
<keyword evidence="3 19" id="KW-0963">Cytoplasm</keyword>
<dbReference type="OrthoDB" id="9773948at2"/>
<dbReference type="InterPro" id="IPR014729">
    <property type="entry name" value="Rossmann-like_a/b/a_fold"/>
</dbReference>
<keyword evidence="6 19" id="KW-0547">Nucleotide-binding</keyword>
<dbReference type="Pfam" id="PF02926">
    <property type="entry name" value="THUMP"/>
    <property type="match status" value="1"/>
</dbReference>
<evidence type="ECO:0000256" key="9">
    <source>
        <dbReference type="ARBA" id="ARBA00022977"/>
    </source>
</evidence>
<evidence type="ECO:0000256" key="18">
    <source>
        <dbReference type="ARBA" id="ARBA00080570"/>
    </source>
</evidence>
<dbReference type="Pfam" id="PF02568">
    <property type="entry name" value="ThiI"/>
    <property type="match status" value="1"/>
</dbReference>
<comment type="similarity">
    <text evidence="13 19">Belongs to the ThiI family.</text>
</comment>
<dbReference type="Gene3D" id="3.30.2130.30">
    <property type="match status" value="1"/>
</dbReference>
<evidence type="ECO:0000256" key="11">
    <source>
        <dbReference type="ARBA" id="ARBA00052330"/>
    </source>
</evidence>
<evidence type="ECO:0000256" key="13">
    <source>
        <dbReference type="ARBA" id="ARBA00061472"/>
    </source>
</evidence>
<comment type="function">
    <text evidence="12 19">Catalyzes the ATP-dependent transfer of a sulfur to tRNA to produce 4-thiouridine in position 8 of tRNAs, which functions as a near-UV photosensor. Also catalyzes the transfer of sulfur to the sulfur carrier protein ThiS, forming ThiS-thiocarboxylate. This is a step in the synthesis of thiazole, in the thiamine biosynthesis pathway. The sulfur is donated as persulfide by IscS.</text>
</comment>
<dbReference type="HAMAP" id="MF_00021">
    <property type="entry name" value="ThiI"/>
    <property type="match status" value="1"/>
</dbReference>
<evidence type="ECO:0000256" key="19">
    <source>
        <dbReference type="HAMAP-Rule" id="MF_00021"/>
    </source>
</evidence>
<evidence type="ECO:0000313" key="23">
    <source>
        <dbReference type="Proteomes" id="UP000184184"/>
    </source>
</evidence>
<dbReference type="InterPro" id="IPR049962">
    <property type="entry name" value="THUMP_ThiI"/>
</dbReference>
<dbReference type="PANTHER" id="PTHR43209:SF1">
    <property type="entry name" value="TRNA SULFURTRANSFERASE"/>
    <property type="match status" value="1"/>
</dbReference>
<proteinExistence type="inferred from homology"/>
<dbReference type="SUPFAM" id="SSF143437">
    <property type="entry name" value="THUMP domain-like"/>
    <property type="match status" value="1"/>
</dbReference>
<dbReference type="InterPro" id="IPR050102">
    <property type="entry name" value="tRNA_sulfurtransferase_ThiI"/>
</dbReference>
<dbReference type="GO" id="GO:0002937">
    <property type="term" value="P:tRNA 4-thiouridine biosynthesis"/>
    <property type="evidence" value="ECO:0007669"/>
    <property type="project" value="TreeGrafter"/>
</dbReference>
<evidence type="ECO:0000256" key="14">
    <source>
        <dbReference type="ARBA" id="ARBA00066827"/>
    </source>
</evidence>
<comment type="subcellular location">
    <subcellularLocation>
        <location evidence="1 19">Cytoplasm</location>
    </subcellularLocation>
</comment>
<evidence type="ECO:0000256" key="12">
    <source>
        <dbReference type="ARBA" id="ARBA00058382"/>
    </source>
</evidence>
<dbReference type="RefSeq" id="WP_073201384.1">
    <property type="nucleotide sequence ID" value="NZ_FRCZ01000003.1"/>
</dbReference>
<feature type="binding site" evidence="19">
    <location>
        <position position="295"/>
    </location>
    <ligand>
        <name>ATP</name>
        <dbReference type="ChEBI" id="CHEBI:30616"/>
    </ligand>
</feature>
<sequence>MQYDHIVIRYGELTLKGRNRKLFTTQLAQNVRQALRHFPAIKVDKKRDRMYIVLNGENPEPILERCIKIFGIQNMSLAIKVANNEEDIKEQALKLLTETENVQTFKITTKRSNKDFPIGSQEFNHILGGYLLANTENITVDVHQPDLEITVDIRTEATYLTSKKIQGAAGLPVGSSGKSLLLLSGGIDSPVAGYLAMKRGVQLEAIHFYSPPYTSERAKEKVLDLAEKLSFYGHSVKVHIVPFTALQQKIHREIPHGYSMTVMRRMMMRISEAVAKKEGILSLITGESLGQVASQTMESMHAINAVTNYPVIRPLVAMDKDEIINISEQINMYDISIRPYEDCCTVFVPKAPKTKPRLEKVEQFEANIAFEKDMEELLEAIETVEIEVKDKQQQALDELL</sequence>
<dbReference type="STRING" id="1027249.SAMN05216179_1651"/>
<evidence type="ECO:0000256" key="2">
    <source>
        <dbReference type="ARBA" id="ARBA00004948"/>
    </source>
</evidence>
<dbReference type="GO" id="GO:0000049">
    <property type="term" value="F:tRNA binding"/>
    <property type="evidence" value="ECO:0007669"/>
    <property type="project" value="UniProtKB-UniRule"/>
</dbReference>
<evidence type="ECO:0000256" key="5">
    <source>
        <dbReference type="ARBA" id="ARBA00022679"/>
    </source>
</evidence>
<dbReference type="FunFam" id="3.40.50.620:FF:000053">
    <property type="entry name" value="Probable tRNA sulfurtransferase"/>
    <property type="match status" value="1"/>
</dbReference>
<keyword evidence="8 19" id="KW-0694">RNA-binding</keyword>
<keyword evidence="23" id="KW-1185">Reference proteome</keyword>
<evidence type="ECO:0000256" key="7">
    <source>
        <dbReference type="ARBA" id="ARBA00022840"/>
    </source>
</evidence>
<keyword evidence="20" id="KW-0175">Coiled coil</keyword>
<accession>A0A1M7NN82</accession>
<evidence type="ECO:0000256" key="8">
    <source>
        <dbReference type="ARBA" id="ARBA00022884"/>
    </source>
</evidence>
<dbReference type="InterPro" id="IPR004114">
    <property type="entry name" value="THUMP_dom"/>
</dbReference>
<feature type="domain" description="THUMP" evidence="21">
    <location>
        <begin position="60"/>
        <end position="164"/>
    </location>
</feature>
<dbReference type="InterPro" id="IPR049961">
    <property type="entry name" value="ThiI_N"/>
</dbReference>
<gene>
    <name evidence="19" type="primary">thiI</name>
    <name evidence="22" type="ORF">SAMN05216179_1651</name>
</gene>
<evidence type="ECO:0000259" key="21">
    <source>
        <dbReference type="PROSITE" id="PS51165"/>
    </source>
</evidence>
<evidence type="ECO:0000256" key="17">
    <source>
        <dbReference type="ARBA" id="ARBA00077849"/>
    </source>
</evidence>
<protein>
    <recommendedName>
        <fullName evidence="15 19">Probable tRNA sulfurtransferase</fullName>
        <ecNumber evidence="14 19">2.8.1.4</ecNumber>
    </recommendedName>
    <alternativeName>
        <fullName evidence="16 19">Sulfur carrier protein ThiS sulfurtransferase</fullName>
    </alternativeName>
    <alternativeName>
        <fullName evidence="17 19">Thiamine biosynthesis protein ThiI</fullName>
    </alternativeName>
    <alternativeName>
        <fullName evidence="18 19">tRNA 4-thiouridine synthase</fullName>
    </alternativeName>
</protein>
<dbReference type="CDD" id="cd01712">
    <property type="entry name" value="PPase_ThiI"/>
    <property type="match status" value="1"/>
</dbReference>
<dbReference type="InterPro" id="IPR003720">
    <property type="entry name" value="tRNA_STrfase"/>
</dbReference>
<feature type="binding site" evidence="19">
    <location>
        <begin position="207"/>
        <end position="208"/>
    </location>
    <ligand>
        <name>ATP</name>
        <dbReference type="ChEBI" id="CHEBI:30616"/>
    </ligand>
</feature>
<dbReference type="SMART" id="SM00981">
    <property type="entry name" value="THUMP"/>
    <property type="match status" value="1"/>
</dbReference>
<evidence type="ECO:0000256" key="20">
    <source>
        <dbReference type="SAM" id="Coils"/>
    </source>
</evidence>
<dbReference type="PANTHER" id="PTHR43209">
    <property type="entry name" value="TRNA SULFURTRANSFERASE"/>
    <property type="match status" value="1"/>
</dbReference>
<comment type="catalytic activity">
    <reaction evidence="11 19">
        <text>[ThiS sulfur-carrier protein]-C-terminal Gly-Gly-AMP + S-sulfanyl-L-cysteinyl-[cysteine desulfurase] + AH2 = [ThiS sulfur-carrier protein]-C-terminal-Gly-aminoethanethioate + L-cysteinyl-[cysteine desulfurase] + A + AMP + 2 H(+)</text>
        <dbReference type="Rhea" id="RHEA:43340"/>
        <dbReference type="Rhea" id="RHEA-COMP:12157"/>
        <dbReference type="Rhea" id="RHEA-COMP:12158"/>
        <dbReference type="Rhea" id="RHEA-COMP:12910"/>
        <dbReference type="Rhea" id="RHEA-COMP:19908"/>
        <dbReference type="ChEBI" id="CHEBI:13193"/>
        <dbReference type="ChEBI" id="CHEBI:15378"/>
        <dbReference type="ChEBI" id="CHEBI:17499"/>
        <dbReference type="ChEBI" id="CHEBI:29950"/>
        <dbReference type="ChEBI" id="CHEBI:61963"/>
        <dbReference type="ChEBI" id="CHEBI:90618"/>
        <dbReference type="ChEBI" id="CHEBI:232372"/>
        <dbReference type="ChEBI" id="CHEBI:456215"/>
    </reaction>
</comment>
<dbReference type="EMBL" id="FRCZ01000003">
    <property type="protein sequence ID" value="SHN05450.1"/>
    <property type="molecule type" value="Genomic_DNA"/>
</dbReference>
<dbReference type="GO" id="GO:0052837">
    <property type="term" value="P:thiazole biosynthetic process"/>
    <property type="evidence" value="ECO:0007669"/>
    <property type="project" value="TreeGrafter"/>
</dbReference>
<keyword evidence="4 19" id="KW-0820">tRNA-binding</keyword>
<reference evidence="22 23" key="1">
    <citation type="submission" date="2016-11" db="EMBL/GenBank/DDBJ databases">
        <authorList>
            <person name="Jaros S."/>
            <person name="Januszkiewicz K."/>
            <person name="Wedrychowicz H."/>
        </authorList>
    </citation>
    <scope>NUCLEOTIDE SEQUENCE [LARGE SCALE GENOMIC DNA]</scope>
    <source>
        <strain evidence="22 23">CGMCC 1.10681</strain>
    </source>
</reference>
<dbReference type="UniPathway" id="UPA00060"/>
<dbReference type="InterPro" id="IPR054173">
    <property type="entry name" value="ThiI_fer"/>
</dbReference>
<evidence type="ECO:0000256" key="15">
    <source>
        <dbReference type="ARBA" id="ARBA00071867"/>
    </source>
</evidence>
<comment type="pathway">
    <text evidence="2 19">Cofactor biosynthesis; thiamine diphosphate biosynthesis.</text>
</comment>
<feature type="binding site" evidence="19">
    <location>
        <position position="264"/>
    </location>
    <ligand>
        <name>ATP</name>
        <dbReference type="ChEBI" id="CHEBI:30616"/>
    </ligand>
</feature>
<evidence type="ECO:0000256" key="6">
    <source>
        <dbReference type="ARBA" id="ARBA00022741"/>
    </source>
</evidence>
<dbReference type="GO" id="GO:0140741">
    <property type="term" value="F:tRNA-uracil-4 sulfurtransferase activity"/>
    <property type="evidence" value="ECO:0007669"/>
    <property type="project" value="UniProtKB-EC"/>
</dbReference>
<evidence type="ECO:0000256" key="16">
    <source>
        <dbReference type="ARBA" id="ARBA00075337"/>
    </source>
</evidence>
<feature type="binding site" evidence="19">
    <location>
        <position position="286"/>
    </location>
    <ligand>
        <name>ATP</name>
        <dbReference type="ChEBI" id="CHEBI:30616"/>
    </ligand>
</feature>
<evidence type="ECO:0000256" key="3">
    <source>
        <dbReference type="ARBA" id="ARBA00022490"/>
    </source>
</evidence>
<dbReference type="CDD" id="cd11716">
    <property type="entry name" value="THUMP_ThiI"/>
    <property type="match status" value="1"/>
</dbReference>
<dbReference type="InterPro" id="IPR020536">
    <property type="entry name" value="ThiI_AANH"/>
</dbReference>
<dbReference type="PROSITE" id="PS51165">
    <property type="entry name" value="THUMP"/>
    <property type="match status" value="1"/>
</dbReference>
<evidence type="ECO:0000256" key="4">
    <source>
        <dbReference type="ARBA" id="ARBA00022555"/>
    </source>
</evidence>
<feature type="binding site" evidence="19">
    <location>
        <begin position="182"/>
        <end position="183"/>
    </location>
    <ligand>
        <name>ATP</name>
        <dbReference type="ChEBI" id="CHEBI:30616"/>
    </ligand>
</feature>
<organism evidence="22 23">
    <name type="scientific">Gracilibacillus kekensis</name>
    <dbReference type="NCBI Taxonomy" id="1027249"/>
    <lineage>
        <taxon>Bacteria</taxon>
        <taxon>Bacillati</taxon>
        <taxon>Bacillota</taxon>
        <taxon>Bacilli</taxon>
        <taxon>Bacillales</taxon>
        <taxon>Bacillaceae</taxon>
        <taxon>Gracilibacillus</taxon>
    </lineage>
</organism>
<keyword evidence="7 19" id="KW-0067">ATP-binding</keyword>
<evidence type="ECO:0000256" key="1">
    <source>
        <dbReference type="ARBA" id="ARBA00004496"/>
    </source>
</evidence>
<dbReference type="GO" id="GO:0009228">
    <property type="term" value="P:thiamine biosynthetic process"/>
    <property type="evidence" value="ECO:0007669"/>
    <property type="project" value="UniProtKB-KW"/>
</dbReference>
<keyword evidence="5 19" id="KW-0808">Transferase</keyword>
<dbReference type="SUPFAM" id="SSF52402">
    <property type="entry name" value="Adenine nucleotide alpha hydrolases-like"/>
    <property type="match status" value="1"/>
</dbReference>